<organism evidence="4 5">
    <name type="scientific">Coniochaeta hoffmannii</name>
    <dbReference type="NCBI Taxonomy" id="91930"/>
    <lineage>
        <taxon>Eukaryota</taxon>
        <taxon>Fungi</taxon>
        <taxon>Dikarya</taxon>
        <taxon>Ascomycota</taxon>
        <taxon>Pezizomycotina</taxon>
        <taxon>Sordariomycetes</taxon>
        <taxon>Sordariomycetidae</taxon>
        <taxon>Coniochaetales</taxon>
        <taxon>Coniochaetaceae</taxon>
        <taxon>Coniochaeta</taxon>
    </lineage>
</organism>
<evidence type="ECO:0000256" key="1">
    <source>
        <dbReference type="ARBA" id="ARBA00010088"/>
    </source>
</evidence>
<dbReference type="PRINTS" id="PR00793">
    <property type="entry name" value="PROAMNOPTASE"/>
</dbReference>
<reference evidence="4" key="1">
    <citation type="submission" date="2022-07" db="EMBL/GenBank/DDBJ databases">
        <title>Fungi with potential for degradation of polypropylene.</title>
        <authorList>
            <person name="Gostincar C."/>
        </authorList>
    </citation>
    <scope>NUCLEOTIDE SEQUENCE</scope>
    <source>
        <strain evidence="4">EXF-13287</strain>
    </source>
</reference>
<dbReference type="GO" id="GO:0006508">
    <property type="term" value="P:proteolysis"/>
    <property type="evidence" value="ECO:0007669"/>
    <property type="project" value="InterPro"/>
</dbReference>
<dbReference type="PANTHER" id="PTHR43248:SF2">
    <property type="entry name" value="PROLYL AMINOPEPTIDASE"/>
    <property type="match status" value="1"/>
</dbReference>
<proteinExistence type="inferred from homology"/>
<gene>
    <name evidence="4" type="ORF">NKR19_g871</name>
</gene>
<dbReference type="InterPro" id="IPR002410">
    <property type="entry name" value="Peptidase_S33"/>
</dbReference>
<comment type="caution">
    <text evidence="4">The sequence shown here is derived from an EMBL/GenBank/DDBJ whole genome shotgun (WGS) entry which is preliminary data.</text>
</comment>
<comment type="similarity">
    <text evidence="1">Belongs to the peptidase S33 family.</text>
</comment>
<dbReference type="EMBL" id="JANBVN010000008">
    <property type="protein sequence ID" value="KAJ9164884.1"/>
    <property type="molecule type" value="Genomic_DNA"/>
</dbReference>
<dbReference type="PANTHER" id="PTHR43248">
    <property type="entry name" value="2-SUCCINYL-6-HYDROXY-2,4-CYCLOHEXADIENE-1-CARBOXYLATE SYNTHASE"/>
    <property type="match status" value="1"/>
</dbReference>
<dbReference type="InterPro" id="IPR029058">
    <property type="entry name" value="AB_hydrolase_fold"/>
</dbReference>
<evidence type="ECO:0000313" key="5">
    <source>
        <dbReference type="Proteomes" id="UP001174691"/>
    </source>
</evidence>
<dbReference type="InterPro" id="IPR051601">
    <property type="entry name" value="Serine_prot/Carboxylest_S33"/>
</dbReference>
<dbReference type="AlphaFoldDB" id="A0AA38W0G6"/>
<sequence>MTIQAARLLSRSQHVLPGMLHIAELFFEVPRSYAAPKAGTLKLFGRVVNRVEKHADSARVQSEFISKKPFLVYLEGGPGFGNPQPQDTPLTKHFLDRGYQLLYLDYRGTGLSTPINAKHVTSLGDPAAQAGYLRHFRQDSIVRDLEAVRLCLTEDLPQDKKQWSIFGQSFGGFVSLTYLSKYPDSLRESFMTGGLAPIGKSPEEVYEATFKKVIERNHAYYKKFPEDIERVKQIVRHIAASDGGKIPLPGGGVLTVQRFLSIGIAFGMHGGLNAIHTQVLKMVTDIDQFKFLTRATLTAFEQNLSFDVAPIYALLHEAIYCHKPGVASNWAAARVGSQLKQFAWLPEPGKVAPEFAAPPTGEPLFFTGEMVFPFHFDTFPELVELKDAAELLAKYDQWEGLYDEEILGKNEVPVYAASFVEDMYVDFELARETAKKVKGTKVYETNSLYHNALRAESERVLGELCKMRDEEKD</sequence>
<dbReference type="GO" id="GO:0008233">
    <property type="term" value="F:peptidase activity"/>
    <property type="evidence" value="ECO:0007669"/>
    <property type="project" value="InterPro"/>
</dbReference>
<dbReference type="Proteomes" id="UP001174691">
    <property type="component" value="Unassembled WGS sequence"/>
</dbReference>
<dbReference type="Pfam" id="PF00561">
    <property type="entry name" value="Abhydrolase_1"/>
    <property type="match status" value="1"/>
</dbReference>
<dbReference type="Gene3D" id="3.40.50.1820">
    <property type="entry name" value="alpha/beta hydrolase"/>
    <property type="match status" value="1"/>
</dbReference>
<evidence type="ECO:0000256" key="2">
    <source>
        <dbReference type="ARBA" id="ARBA00022801"/>
    </source>
</evidence>
<evidence type="ECO:0000313" key="4">
    <source>
        <dbReference type="EMBL" id="KAJ9164884.1"/>
    </source>
</evidence>
<name>A0AA38W0G6_9PEZI</name>
<accession>A0AA38W0G6</accession>
<feature type="domain" description="AB hydrolase-1" evidence="3">
    <location>
        <begin position="70"/>
        <end position="228"/>
    </location>
</feature>
<protein>
    <submittedName>
        <fullName evidence="4">Alpha/beta-hydrolase</fullName>
    </submittedName>
</protein>
<keyword evidence="5" id="KW-1185">Reference proteome</keyword>
<dbReference type="SUPFAM" id="SSF53474">
    <property type="entry name" value="alpha/beta-Hydrolases"/>
    <property type="match status" value="1"/>
</dbReference>
<dbReference type="InterPro" id="IPR000073">
    <property type="entry name" value="AB_hydrolase_1"/>
</dbReference>
<keyword evidence="2" id="KW-0378">Hydrolase</keyword>
<evidence type="ECO:0000259" key="3">
    <source>
        <dbReference type="Pfam" id="PF00561"/>
    </source>
</evidence>